<dbReference type="Proteomes" id="UP000315252">
    <property type="component" value="Unassembled WGS sequence"/>
</dbReference>
<dbReference type="OrthoDB" id="195732at2"/>
<keyword evidence="1" id="KW-0732">Signal</keyword>
<name>A0A545U0S9_9PROT</name>
<dbReference type="AlphaFoldDB" id="A0A545U0S9"/>
<sequence length="199" mass="21543">MSGFRCFAGLAVVCLPAVFAGPASGQEDTIGDQVVQDIQSWASSPVVFLTLEASNARYADLDQAGIEALDKQWRDERGKADQPLITAVLSNPLSSYLTKIQAGSHGLYTEIFVMDAKGLNAGQSAITSDFWQGDEAKWQKTYLVGPDAVFIDEVELNEELGTENAQVNLSIVHKGQLLGAITVEVNVTELRRRRDAGKV</sequence>
<reference evidence="2 3" key="1">
    <citation type="submission" date="2019-06" db="EMBL/GenBank/DDBJ databases">
        <title>Whole genome sequence for Rhodospirillaceae sp. R148.</title>
        <authorList>
            <person name="Wang G."/>
        </authorList>
    </citation>
    <scope>NUCLEOTIDE SEQUENCE [LARGE SCALE GENOMIC DNA]</scope>
    <source>
        <strain evidence="2 3">R148</strain>
    </source>
</reference>
<evidence type="ECO:0000313" key="2">
    <source>
        <dbReference type="EMBL" id="TQV83066.1"/>
    </source>
</evidence>
<accession>A0A545U0S9</accession>
<dbReference type="RefSeq" id="WP_142893961.1">
    <property type="nucleotide sequence ID" value="NZ_ML660052.1"/>
</dbReference>
<dbReference type="EMBL" id="VHSH01000001">
    <property type="protein sequence ID" value="TQV83066.1"/>
    <property type="molecule type" value="Genomic_DNA"/>
</dbReference>
<proteinExistence type="predicted"/>
<feature type="signal peptide" evidence="1">
    <location>
        <begin position="1"/>
        <end position="25"/>
    </location>
</feature>
<feature type="chain" id="PRO_5022055141" evidence="1">
    <location>
        <begin position="26"/>
        <end position="199"/>
    </location>
</feature>
<organism evidence="2 3">
    <name type="scientific">Denitrobaculum tricleocarpae</name>
    <dbReference type="NCBI Taxonomy" id="2591009"/>
    <lineage>
        <taxon>Bacteria</taxon>
        <taxon>Pseudomonadati</taxon>
        <taxon>Pseudomonadota</taxon>
        <taxon>Alphaproteobacteria</taxon>
        <taxon>Rhodospirillales</taxon>
        <taxon>Rhodospirillaceae</taxon>
        <taxon>Denitrobaculum</taxon>
    </lineage>
</organism>
<gene>
    <name evidence="2" type="ORF">FKG95_00205</name>
</gene>
<evidence type="ECO:0000256" key="1">
    <source>
        <dbReference type="SAM" id="SignalP"/>
    </source>
</evidence>
<comment type="caution">
    <text evidence="2">The sequence shown here is derived from an EMBL/GenBank/DDBJ whole genome shotgun (WGS) entry which is preliminary data.</text>
</comment>
<protein>
    <submittedName>
        <fullName evidence="2">Uncharacterized protein</fullName>
    </submittedName>
</protein>
<keyword evidence="3" id="KW-1185">Reference proteome</keyword>
<evidence type="ECO:0000313" key="3">
    <source>
        <dbReference type="Proteomes" id="UP000315252"/>
    </source>
</evidence>